<dbReference type="Proteomes" id="UP000243342">
    <property type="component" value="Unassembled WGS sequence"/>
</dbReference>
<organism evidence="1 2">
    <name type="scientific">Mangrovactinospora gilvigrisea</name>
    <dbReference type="NCBI Taxonomy" id="1428644"/>
    <lineage>
        <taxon>Bacteria</taxon>
        <taxon>Bacillati</taxon>
        <taxon>Actinomycetota</taxon>
        <taxon>Actinomycetes</taxon>
        <taxon>Kitasatosporales</taxon>
        <taxon>Streptomycetaceae</taxon>
        <taxon>Mangrovactinospora</taxon>
    </lineage>
</organism>
<accession>A0A1J7BC67</accession>
<reference evidence="1 2" key="1">
    <citation type="submission" date="2016-10" db="EMBL/GenBank/DDBJ databases">
        <title>Genome sequence of Streptomyces gilvigriseus MUSC 26.</title>
        <authorList>
            <person name="Lee L.-H."/>
            <person name="Ser H.-L."/>
        </authorList>
    </citation>
    <scope>NUCLEOTIDE SEQUENCE [LARGE SCALE GENOMIC DNA]</scope>
    <source>
        <strain evidence="1 2">MUSC 26</strain>
    </source>
</reference>
<proteinExistence type="predicted"/>
<dbReference type="SUPFAM" id="SSF55781">
    <property type="entry name" value="GAF domain-like"/>
    <property type="match status" value="1"/>
</dbReference>
<dbReference type="RefSeq" id="WP_071657816.1">
    <property type="nucleotide sequence ID" value="NZ_MLCF01000106.1"/>
</dbReference>
<evidence type="ECO:0000313" key="1">
    <source>
        <dbReference type="EMBL" id="OIV36230.1"/>
    </source>
</evidence>
<dbReference type="EMBL" id="MLCF01000106">
    <property type="protein sequence ID" value="OIV36230.1"/>
    <property type="molecule type" value="Genomic_DNA"/>
</dbReference>
<dbReference type="Gene3D" id="3.30.450.40">
    <property type="match status" value="1"/>
</dbReference>
<keyword evidence="2" id="KW-1185">Reference proteome</keyword>
<protein>
    <recommendedName>
        <fullName evidence="3">GAF domain-containing protein</fullName>
    </recommendedName>
</protein>
<evidence type="ECO:0008006" key="3">
    <source>
        <dbReference type="Google" id="ProtNLM"/>
    </source>
</evidence>
<comment type="caution">
    <text evidence="1">The sequence shown here is derived from an EMBL/GenBank/DDBJ whole genome shotgun (WGS) entry which is preliminary data.</text>
</comment>
<evidence type="ECO:0000313" key="2">
    <source>
        <dbReference type="Proteomes" id="UP000243342"/>
    </source>
</evidence>
<name>A0A1J7BC67_9ACTN</name>
<dbReference type="STRING" id="1428644.BIV57_17400"/>
<dbReference type="AlphaFoldDB" id="A0A1J7BC67"/>
<sequence length="290" mass="30128">MSPAERPPEQVRSEWLAWSEAAMLRARAALDRAGREEVKADRYERLAASSGREVHLGVARRHRRMAACHRSSAQLQESFARRAAEWPGGSRPGPRFMTGVAEACGARSAAMALTGTDRTQLLVAASDGVSRAAQELEFVLDEGPGRDATVGAGPVSASADELAERWPRYGPRARLLGLNAVMAVPMSVSGCCIGSLAIFDPASVPGGYAELAQVADALAETVTDPEDGPELYGGADHRDSVHQAAGALASRQGGGTAAALEAIKAWAFAEGVSTAVVAGRILDGATGGLN</sequence>
<dbReference type="InterPro" id="IPR029016">
    <property type="entry name" value="GAF-like_dom_sf"/>
</dbReference>
<gene>
    <name evidence="1" type="ORF">BIV57_17400</name>
</gene>